<feature type="transmembrane region" description="Helical" evidence="10">
    <location>
        <begin position="269"/>
        <end position="286"/>
    </location>
</feature>
<dbReference type="InterPro" id="IPR001516">
    <property type="entry name" value="Proton_antipo_N"/>
</dbReference>
<dbReference type="InterPro" id="IPR042106">
    <property type="entry name" value="Nuo/plastoQ_OxRdtase_6_NuoJ"/>
</dbReference>
<organism evidence="16 17">
    <name type="scientific">Blastococcus colisei</name>
    <dbReference type="NCBI Taxonomy" id="1564162"/>
    <lineage>
        <taxon>Bacteria</taxon>
        <taxon>Bacillati</taxon>
        <taxon>Actinomycetota</taxon>
        <taxon>Actinomycetes</taxon>
        <taxon>Geodermatophilales</taxon>
        <taxon>Geodermatophilaceae</taxon>
        <taxon>Blastococcus</taxon>
    </lineage>
</organism>
<dbReference type="InterPro" id="IPR025383">
    <property type="entry name" value="MrpA_C/MbhD"/>
</dbReference>
<comment type="caution">
    <text evidence="16">The sequence shown here is derived from an EMBL/GenBank/DDBJ whole genome shotgun (WGS) entry which is preliminary data.</text>
</comment>
<evidence type="ECO:0000256" key="7">
    <source>
        <dbReference type="ARBA" id="ARBA00023065"/>
    </source>
</evidence>
<evidence type="ECO:0000256" key="10">
    <source>
        <dbReference type="SAM" id="Phobius"/>
    </source>
</evidence>
<feature type="transmembrane region" description="Helical" evidence="10">
    <location>
        <begin position="811"/>
        <end position="830"/>
    </location>
</feature>
<dbReference type="InterPro" id="IPR007182">
    <property type="entry name" value="MnhB"/>
</dbReference>
<proteinExistence type="predicted"/>
<feature type="transmembrane region" description="Helical" evidence="10">
    <location>
        <begin position="688"/>
        <end position="707"/>
    </location>
</feature>
<feature type="transmembrane region" description="Helical" evidence="10">
    <location>
        <begin position="744"/>
        <end position="763"/>
    </location>
</feature>
<keyword evidence="2" id="KW-0813">Transport</keyword>
<evidence type="ECO:0000256" key="3">
    <source>
        <dbReference type="ARBA" id="ARBA00022449"/>
    </source>
</evidence>
<dbReference type="NCBIfam" id="NF009284">
    <property type="entry name" value="PRK12644.1"/>
    <property type="match status" value="1"/>
</dbReference>
<dbReference type="GO" id="GO:0015297">
    <property type="term" value="F:antiporter activity"/>
    <property type="evidence" value="ECO:0007669"/>
    <property type="project" value="UniProtKB-KW"/>
</dbReference>
<feature type="domain" description="NADH-Ubiquinone oxidoreductase (complex I) chain 5 N-terminal" evidence="12">
    <location>
        <begin position="63"/>
        <end position="108"/>
    </location>
</feature>
<feature type="transmembrane region" description="Helical" evidence="10">
    <location>
        <begin position="131"/>
        <end position="150"/>
    </location>
</feature>
<evidence type="ECO:0000256" key="8">
    <source>
        <dbReference type="ARBA" id="ARBA00023136"/>
    </source>
</evidence>
<feature type="transmembrane region" description="Helical" evidence="10">
    <location>
        <begin position="451"/>
        <end position="470"/>
    </location>
</feature>
<keyword evidence="3" id="KW-0050">Antiport</keyword>
<dbReference type="Proteomes" id="UP000319865">
    <property type="component" value="Unassembled WGS sequence"/>
</dbReference>
<dbReference type="GO" id="GO:0006811">
    <property type="term" value="P:monoatomic ion transport"/>
    <property type="evidence" value="ECO:0007669"/>
    <property type="project" value="UniProtKB-KW"/>
</dbReference>
<feature type="domain" description="NADH:quinone oxidoreductase/Mrp antiporter transmembrane" evidence="11">
    <location>
        <begin position="125"/>
        <end position="407"/>
    </location>
</feature>
<feature type="transmembrane region" description="Helical" evidence="10">
    <location>
        <begin position="504"/>
        <end position="521"/>
    </location>
</feature>
<keyword evidence="5 9" id="KW-0812">Transmembrane</keyword>
<dbReference type="Pfam" id="PF00361">
    <property type="entry name" value="Proton_antipo_M"/>
    <property type="match status" value="1"/>
</dbReference>
<dbReference type="Gene3D" id="1.20.120.1200">
    <property type="entry name" value="NADH-ubiquinone/plastoquinone oxidoreductase chain 6, subunit NuoJ"/>
    <property type="match status" value="1"/>
</dbReference>
<feature type="transmembrane region" description="Helical" evidence="10">
    <location>
        <begin position="867"/>
        <end position="892"/>
    </location>
</feature>
<gene>
    <name evidence="16" type="ORF">FHU33_4487</name>
</gene>
<dbReference type="PANTHER" id="PTHR43373:SF1">
    <property type="entry name" value="NA(+)_H(+) ANTIPORTER SUBUNIT A"/>
    <property type="match status" value="1"/>
</dbReference>
<dbReference type="EMBL" id="VFQE01000002">
    <property type="protein sequence ID" value="TQN37820.1"/>
    <property type="molecule type" value="Genomic_DNA"/>
</dbReference>
<evidence type="ECO:0000256" key="9">
    <source>
        <dbReference type="RuleBase" id="RU000320"/>
    </source>
</evidence>
<accession>A0A543P1H4</accession>
<feature type="transmembrane region" description="Helical" evidence="10">
    <location>
        <begin position="567"/>
        <end position="588"/>
    </location>
</feature>
<feature type="transmembrane region" description="Helical" evidence="10">
    <location>
        <begin position="201"/>
        <end position="226"/>
    </location>
</feature>
<evidence type="ECO:0000256" key="4">
    <source>
        <dbReference type="ARBA" id="ARBA00022475"/>
    </source>
</evidence>
<evidence type="ECO:0000259" key="15">
    <source>
        <dbReference type="Pfam" id="PF20501"/>
    </source>
</evidence>
<feature type="domain" description="MrpA C-terminal/MbhE" evidence="15">
    <location>
        <begin position="686"/>
        <end position="772"/>
    </location>
</feature>
<dbReference type="Pfam" id="PF20501">
    <property type="entry name" value="MbhE"/>
    <property type="match status" value="1"/>
</dbReference>
<dbReference type="InterPro" id="IPR001750">
    <property type="entry name" value="ND/Mrp_TM"/>
</dbReference>
<feature type="transmembrane region" description="Helical" evidence="10">
    <location>
        <begin position="363"/>
        <end position="385"/>
    </location>
</feature>
<evidence type="ECO:0000313" key="17">
    <source>
        <dbReference type="Proteomes" id="UP000319865"/>
    </source>
</evidence>
<feature type="transmembrane region" description="Helical" evidence="10">
    <location>
        <begin position="912"/>
        <end position="934"/>
    </location>
</feature>
<evidence type="ECO:0000259" key="12">
    <source>
        <dbReference type="Pfam" id="PF00662"/>
    </source>
</evidence>
<feature type="transmembrane region" description="Helical" evidence="10">
    <location>
        <begin position="600"/>
        <end position="617"/>
    </location>
</feature>
<name>A0A543P1H4_9ACTN</name>
<dbReference type="InterPro" id="IPR046806">
    <property type="entry name" value="MrpA_C/MbhE"/>
</dbReference>
<feature type="domain" description="Na+/H+ antiporter MnhB subunit-related protein" evidence="13">
    <location>
        <begin position="808"/>
        <end position="931"/>
    </location>
</feature>
<feature type="transmembrane region" description="Helical" evidence="10">
    <location>
        <begin position="648"/>
        <end position="667"/>
    </location>
</feature>
<feature type="transmembrane region" description="Helical" evidence="10">
    <location>
        <begin position="106"/>
        <end position="125"/>
    </location>
</feature>
<dbReference type="GO" id="GO:0005886">
    <property type="term" value="C:plasma membrane"/>
    <property type="evidence" value="ECO:0007669"/>
    <property type="project" value="UniProtKB-SubCell"/>
</dbReference>
<dbReference type="Pfam" id="PF13244">
    <property type="entry name" value="MbhD"/>
    <property type="match status" value="1"/>
</dbReference>
<feature type="transmembrane region" description="Helical" evidence="10">
    <location>
        <begin position="238"/>
        <end position="257"/>
    </location>
</feature>
<dbReference type="RefSeq" id="WP_142027729.1">
    <property type="nucleotide sequence ID" value="NZ_VFQE01000002.1"/>
</dbReference>
<dbReference type="Pfam" id="PF00662">
    <property type="entry name" value="Proton_antipo_N"/>
    <property type="match status" value="1"/>
</dbReference>
<feature type="transmembrane region" description="Helical" evidence="10">
    <location>
        <begin position="405"/>
        <end position="431"/>
    </location>
</feature>
<feature type="transmembrane region" description="Helical" evidence="10">
    <location>
        <begin position="836"/>
        <end position="855"/>
    </location>
</feature>
<evidence type="ECO:0000259" key="13">
    <source>
        <dbReference type="Pfam" id="PF04039"/>
    </source>
</evidence>
<comment type="subcellular location">
    <subcellularLocation>
        <location evidence="1">Cell membrane</location>
        <topology evidence="1">Multi-pass membrane protein</topology>
    </subcellularLocation>
    <subcellularLocation>
        <location evidence="9">Membrane</location>
        <topology evidence="9">Multi-pass membrane protein</topology>
    </subcellularLocation>
</comment>
<reference evidence="16 17" key="1">
    <citation type="submission" date="2019-06" db="EMBL/GenBank/DDBJ databases">
        <title>Sequencing the genomes of 1000 actinobacteria strains.</title>
        <authorList>
            <person name="Klenk H.-P."/>
        </authorList>
    </citation>
    <scope>NUCLEOTIDE SEQUENCE [LARGE SCALE GENOMIC DNA]</scope>
    <source>
        <strain evidence="16 17">DSM 46837</strain>
    </source>
</reference>
<feature type="transmembrane region" description="Helical" evidence="10">
    <location>
        <begin position="624"/>
        <end position="642"/>
    </location>
</feature>
<evidence type="ECO:0000259" key="11">
    <source>
        <dbReference type="Pfam" id="PF00361"/>
    </source>
</evidence>
<keyword evidence="6 10" id="KW-1133">Transmembrane helix</keyword>
<feature type="transmembrane region" description="Helical" evidence="10">
    <location>
        <begin position="317"/>
        <end position="342"/>
    </location>
</feature>
<evidence type="ECO:0000256" key="5">
    <source>
        <dbReference type="ARBA" id="ARBA00022692"/>
    </source>
</evidence>
<dbReference type="AlphaFoldDB" id="A0A543P1H4"/>
<evidence type="ECO:0000313" key="16">
    <source>
        <dbReference type="EMBL" id="TQN37820.1"/>
    </source>
</evidence>
<evidence type="ECO:0000256" key="1">
    <source>
        <dbReference type="ARBA" id="ARBA00004651"/>
    </source>
</evidence>
<evidence type="ECO:0000259" key="14">
    <source>
        <dbReference type="Pfam" id="PF13244"/>
    </source>
</evidence>
<keyword evidence="17" id="KW-1185">Reference proteome</keyword>
<feature type="transmembrane region" description="Helical" evidence="10">
    <location>
        <begin position="293"/>
        <end position="311"/>
    </location>
</feature>
<dbReference type="InterPro" id="IPR050616">
    <property type="entry name" value="CPA3_Na-H_Antiporter_A"/>
</dbReference>
<dbReference type="OrthoDB" id="9811798at2"/>
<feature type="transmembrane region" description="Helical" evidence="10">
    <location>
        <begin position="74"/>
        <end position="94"/>
    </location>
</feature>
<protein>
    <submittedName>
        <fullName evidence="16">Multisubunit sodium/proton antiporter MrpA subunit /multisubunit sodium/proton antiporter MrpB subunit</fullName>
    </submittedName>
</protein>
<keyword evidence="7" id="KW-0406">Ion transport</keyword>
<dbReference type="PANTHER" id="PTHR43373">
    <property type="entry name" value="NA(+)/H(+) ANTIPORTER SUBUNIT"/>
    <property type="match status" value="1"/>
</dbReference>
<feature type="domain" description="MrpA C-terminal/MbhD" evidence="14">
    <location>
        <begin position="608"/>
        <end position="672"/>
    </location>
</feature>
<keyword evidence="4" id="KW-1003">Cell membrane</keyword>
<dbReference type="PRINTS" id="PR01434">
    <property type="entry name" value="NADHDHGNASE5"/>
</dbReference>
<sequence>MLAVLLLHLVAAVLAPVGVRWWGRNAFLVLALVPTAGFVWVLTRLAAVTGGGEVTESVPWVPALNLDVALRLDALSLTFALLVTGVGALVLVYCARYFEPDDEGTARFAGNLTAFAGSMLGLVLADDLLMLYVFWELTTVFSFLLIGGAGTKLAARRAASQALILTTAGGLAMLVGLIMLGETSGSYLLSEVVADPGSGPLLVAGTMLVLAGALTKSAMIPFHFWLPAAMEAPTPVSAYLHAAAMVKAGIYLVARLAPGFAEVPGWRPVVLGLGLATMLVGGYRALRQSDLKLLLAFGTVSQLGFLMVLVGGGSRELAAAGLAMTLAHALFKSTLFLTVGVIDHATGVRDLRRLSGLGRRLPALAAIGGLAGASMAGLPPLLGFVGKEAAFTALWDGGLPDRTAAVVVLVGLVLGSVLTAGYTARFLWGAFARKPGLDPTEPAELIHPPRALFLAAPAALALTGLLAGPFSPLLEPLVAGYADTMPLLAPEAEKLALWHGLQPALLLSALTLVGGALLFLARTAVFRTQRRLAVGASADEGYWNTLQTLDRLAVLVTGTTQRGSLPAYLGTILVVVLALPGTVLLFRAPWPGEWRAWDSPIQALVGAVALIAAGLALRIHQRLSAVLVVGVTGYALAVLFALHGAPDLALTQFLVETLTLVVFVLVLRKLPKDITERHRPRERAGRGVIAVAVGALMAAAGAVAMSARTATPVSVDYPEAAYEFGGGQNIVNVTLVDIRAWDTLGEISLLVVAATGVASLVFLRRRTGAVDRLDPVQLAQQERRSARAPRGQWLSASAALRPERRSVILEVITRILFHTILVFSVFLLFSGHNEPGGGFAGGLVAGLALVLRYLAGGRYELGEAAPVDPGLLLGVGLLFSGGTGVVGLALGAEVLQTAILETTLPVLGDVKLVTSLFFDMGVYLIVVGLVLDILRSLGAELDREADEDDPIDATPGEVIAR</sequence>
<evidence type="ECO:0000256" key="2">
    <source>
        <dbReference type="ARBA" id="ARBA00022448"/>
    </source>
</evidence>
<keyword evidence="8 10" id="KW-0472">Membrane</keyword>
<dbReference type="Pfam" id="PF04039">
    <property type="entry name" value="MnhB"/>
    <property type="match status" value="1"/>
</dbReference>
<feature type="transmembrane region" description="Helical" evidence="10">
    <location>
        <begin position="162"/>
        <end position="181"/>
    </location>
</feature>
<evidence type="ECO:0000256" key="6">
    <source>
        <dbReference type="ARBA" id="ARBA00022989"/>
    </source>
</evidence>